<dbReference type="KEGG" id="rci:RRC259"/>
<keyword evidence="4" id="KW-0411">Iron-sulfur</keyword>
<keyword evidence="3" id="KW-0408">Iron</keyword>
<accession>Q0W0U5</accession>
<keyword evidence="2 6" id="KW-0560">Oxidoreductase</keyword>
<proteinExistence type="predicted"/>
<dbReference type="PATRIC" id="fig|351160.9.peg.283"/>
<dbReference type="Pfam" id="PF02662">
    <property type="entry name" value="FlpD"/>
    <property type="match status" value="1"/>
</dbReference>
<dbReference type="GeneID" id="5144388"/>
<dbReference type="EMBL" id="AM114193">
    <property type="protein sequence ID" value="CAJ37998.1"/>
    <property type="molecule type" value="Genomic_DNA"/>
</dbReference>
<dbReference type="GO" id="GO:0051536">
    <property type="term" value="F:iron-sulfur cluster binding"/>
    <property type="evidence" value="ECO:0007669"/>
    <property type="project" value="UniProtKB-KW"/>
</dbReference>
<evidence type="ECO:0000259" key="5">
    <source>
        <dbReference type="Pfam" id="PF02662"/>
    </source>
</evidence>
<dbReference type="STRING" id="351160.RRC259"/>
<evidence type="ECO:0000313" key="7">
    <source>
        <dbReference type="Proteomes" id="UP000000663"/>
    </source>
</evidence>
<dbReference type="Proteomes" id="UP000000663">
    <property type="component" value="Chromosome"/>
</dbReference>
<reference evidence="6 7" key="1">
    <citation type="journal article" date="2006" name="Science">
        <title>Genome of rice cluster I archaea -- the key methane producers in the rice rhizosphere.</title>
        <authorList>
            <person name="Erkel C."/>
            <person name="Kube M."/>
            <person name="Reinhardt R."/>
            <person name="Liesack W."/>
        </authorList>
    </citation>
    <scope>NUCLEOTIDE SEQUENCE [LARGE SCALE GENOMIC DNA]</scope>
    <source>
        <strain evidence="7">DSM 22066 / NBRC 105507 / MRE50</strain>
    </source>
</reference>
<dbReference type="GO" id="GO:0016491">
    <property type="term" value="F:oxidoreductase activity"/>
    <property type="evidence" value="ECO:0007669"/>
    <property type="project" value="UniProtKB-KW"/>
</dbReference>
<name>Q0W0U5_METAR</name>
<feature type="domain" description="F420-non-reducing hydrogenase iron-sulfur subunit D" evidence="5">
    <location>
        <begin position="15"/>
        <end position="137"/>
    </location>
</feature>
<dbReference type="InterPro" id="IPR003813">
    <property type="entry name" value="MvhD/FlpD"/>
</dbReference>
<dbReference type="EC" id="1.12.99.-" evidence="6"/>
<dbReference type="eggNOG" id="arCOG02475">
    <property type="taxonomic scope" value="Archaea"/>
</dbReference>
<evidence type="ECO:0000313" key="6">
    <source>
        <dbReference type="EMBL" id="CAJ37998.1"/>
    </source>
</evidence>
<gene>
    <name evidence="6" type="primary">mvhD-2</name>
    <name evidence="6" type="ORF">RRC259</name>
</gene>
<dbReference type="RefSeq" id="WP_012034597.1">
    <property type="nucleotide sequence ID" value="NC_009464.1"/>
</dbReference>
<dbReference type="GO" id="GO:0046872">
    <property type="term" value="F:metal ion binding"/>
    <property type="evidence" value="ECO:0007669"/>
    <property type="project" value="UniProtKB-KW"/>
</dbReference>
<sequence>MSTNDNTNGEWKPKILGLVCNWCSYAGADLAGTARIQYPSDIRVVRMMCTGRVDPLFIVKAFMDGADGVIVSGCHFGDCHYLEGNYKAAKRMFYMKRVLRSLGFDDRRVRMTFVSASEGAKWAEVVTDMIKTINELGPSPIRTRAAIGEAINSGSASDDLAEIAKIAAGKKVEVAPLQKL</sequence>
<keyword evidence="1" id="KW-0479">Metal-binding</keyword>
<evidence type="ECO:0000256" key="1">
    <source>
        <dbReference type="ARBA" id="ARBA00022723"/>
    </source>
</evidence>
<evidence type="ECO:0000256" key="4">
    <source>
        <dbReference type="ARBA" id="ARBA00023014"/>
    </source>
</evidence>
<dbReference type="AlphaFoldDB" id="Q0W0U5"/>
<keyword evidence="7" id="KW-1185">Reference proteome</keyword>
<evidence type="ECO:0000256" key="3">
    <source>
        <dbReference type="ARBA" id="ARBA00023004"/>
    </source>
</evidence>
<evidence type="ECO:0000256" key="2">
    <source>
        <dbReference type="ARBA" id="ARBA00023002"/>
    </source>
</evidence>
<organism evidence="6 7">
    <name type="scientific">Methanocella arvoryzae (strain DSM 22066 / NBRC 105507 / MRE50)</name>
    <dbReference type="NCBI Taxonomy" id="351160"/>
    <lineage>
        <taxon>Archaea</taxon>
        <taxon>Methanobacteriati</taxon>
        <taxon>Methanobacteriota</taxon>
        <taxon>Stenosarchaea group</taxon>
        <taxon>Methanomicrobia</taxon>
        <taxon>Methanocellales</taxon>
        <taxon>Methanocellaceae</taxon>
        <taxon>Methanocella</taxon>
    </lineage>
</organism>
<dbReference type="OrthoDB" id="371828at2157"/>
<protein>
    <submittedName>
        <fullName evidence="6">Coenzyme F420-non-reducing hydrogenase (Methyl viologen-reducing hydrogenase), delta subunit</fullName>
        <ecNumber evidence="6">1.12.99.-</ecNumber>
    </submittedName>
</protein>